<dbReference type="GO" id="GO:0046983">
    <property type="term" value="F:protein dimerization activity"/>
    <property type="evidence" value="ECO:0007669"/>
    <property type="project" value="InterPro"/>
</dbReference>
<dbReference type="PROSITE" id="PS51054">
    <property type="entry name" value="ORANGE"/>
    <property type="match status" value="1"/>
</dbReference>
<organism evidence="15 16">
    <name type="scientific">Aquarana catesbeiana</name>
    <name type="common">American bullfrog</name>
    <name type="synonym">Rana catesbeiana</name>
    <dbReference type="NCBI Taxonomy" id="8400"/>
    <lineage>
        <taxon>Eukaryota</taxon>
        <taxon>Metazoa</taxon>
        <taxon>Chordata</taxon>
        <taxon>Craniata</taxon>
        <taxon>Vertebrata</taxon>
        <taxon>Euteleostomi</taxon>
        <taxon>Amphibia</taxon>
        <taxon>Batrachia</taxon>
        <taxon>Anura</taxon>
        <taxon>Neobatrachia</taxon>
        <taxon>Ranoidea</taxon>
        <taxon>Ranidae</taxon>
        <taxon>Aquarana</taxon>
    </lineage>
</organism>
<keyword evidence="8" id="KW-0090">Biological rhythms</keyword>
<keyword evidence="11" id="KW-0539">Nucleus</keyword>
<dbReference type="FunFam" id="4.10.280.10:FF:000020">
    <property type="entry name" value="class E basic helix-loop-helix protein 40"/>
    <property type="match status" value="1"/>
</dbReference>
<keyword evidence="7" id="KW-0805">Transcription regulation</keyword>
<feature type="compositionally biased region" description="Polar residues" evidence="12">
    <location>
        <begin position="193"/>
        <end position="204"/>
    </location>
</feature>
<keyword evidence="10" id="KW-0804">Transcription</keyword>
<dbReference type="SUPFAM" id="SSF47459">
    <property type="entry name" value="HLH, helix-loop-helix DNA-binding domain"/>
    <property type="match status" value="1"/>
</dbReference>
<feature type="domain" description="Orange" evidence="14">
    <location>
        <begin position="80"/>
        <end position="115"/>
    </location>
</feature>
<feature type="region of interest" description="Disordered" evidence="12">
    <location>
        <begin position="347"/>
        <end position="367"/>
    </location>
</feature>
<accession>A0A2G9S3H6</accession>
<keyword evidence="5" id="KW-1017">Isopeptide bond</keyword>
<dbReference type="InterPro" id="IPR011598">
    <property type="entry name" value="bHLH_dom"/>
</dbReference>
<keyword evidence="3" id="KW-0217">Developmental protein</keyword>
<dbReference type="OrthoDB" id="690068at2759"/>
<evidence type="ECO:0000256" key="4">
    <source>
        <dbReference type="ARBA" id="ARBA00022491"/>
    </source>
</evidence>
<name>A0A2G9S3H6_AQUCT</name>
<dbReference type="GO" id="GO:0003677">
    <property type="term" value="F:DNA binding"/>
    <property type="evidence" value="ECO:0007669"/>
    <property type="project" value="UniProtKB-KW"/>
</dbReference>
<dbReference type="Proteomes" id="UP000228934">
    <property type="component" value="Unassembled WGS sequence"/>
</dbReference>
<evidence type="ECO:0000313" key="16">
    <source>
        <dbReference type="Proteomes" id="UP000228934"/>
    </source>
</evidence>
<feature type="region of interest" description="Disordered" evidence="12">
    <location>
        <begin position="163"/>
        <end position="240"/>
    </location>
</feature>
<dbReference type="InterPro" id="IPR036638">
    <property type="entry name" value="HLH_DNA-bd_sf"/>
</dbReference>
<reference evidence="16" key="1">
    <citation type="journal article" date="2017" name="Nat. Commun.">
        <title>The North American bullfrog draft genome provides insight into hormonal regulation of long noncoding RNA.</title>
        <authorList>
            <person name="Hammond S.A."/>
            <person name="Warren R.L."/>
            <person name="Vandervalk B.P."/>
            <person name="Kucuk E."/>
            <person name="Khan H."/>
            <person name="Gibb E.A."/>
            <person name="Pandoh P."/>
            <person name="Kirk H."/>
            <person name="Zhao Y."/>
            <person name="Jones M."/>
            <person name="Mungall A.J."/>
            <person name="Coope R."/>
            <person name="Pleasance S."/>
            <person name="Moore R.A."/>
            <person name="Holt R.A."/>
            <person name="Round J.M."/>
            <person name="Ohora S."/>
            <person name="Walle B.V."/>
            <person name="Veldhoen N."/>
            <person name="Helbing C.C."/>
            <person name="Birol I."/>
        </authorList>
    </citation>
    <scope>NUCLEOTIDE SEQUENCE [LARGE SCALE GENOMIC DNA]</scope>
</reference>
<dbReference type="GO" id="GO:0000122">
    <property type="term" value="P:negative regulation of transcription by RNA polymerase II"/>
    <property type="evidence" value="ECO:0007669"/>
    <property type="project" value="UniProtKB-ARBA"/>
</dbReference>
<evidence type="ECO:0000256" key="6">
    <source>
        <dbReference type="ARBA" id="ARBA00022843"/>
    </source>
</evidence>
<evidence type="ECO:0000256" key="11">
    <source>
        <dbReference type="ARBA" id="ARBA00023242"/>
    </source>
</evidence>
<dbReference type="SMART" id="SM00353">
    <property type="entry name" value="HLH"/>
    <property type="match status" value="1"/>
</dbReference>
<feature type="domain" description="BHLH" evidence="13">
    <location>
        <begin position="1"/>
        <end position="48"/>
    </location>
</feature>
<dbReference type="GO" id="GO:0005737">
    <property type="term" value="C:cytoplasm"/>
    <property type="evidence" value="ECO:0007669"/>
    <property type="project" value="UniProtKB-SubCell"/>
</dbReference>
<dbReference type="Gene3D" id="6.10.250.980">
    <property type="match status" value="1"/>
</dbReference>
<dbReference type="SMART" id="SM00511">
    <property type="entry name" value="ORANGE"/>
    <property type="match status" value="1"/>
</dbReference>
<evidence type="ECO:0000256" key="9">
    <source>
        <dbReference type="ARBA" id="ARBA00023125"/>
    </source>
</evidence>
<dbReference type="EMBL" id="KV928238">
    <property type="protein sequence ID" value="PIO34654.1"/>
    <property type="molecule type" value="Genomic_DNA"/>
</dbReference>
<dbReference type="InterPro" id="IPR003650">
    <property type="entry name" value="Orange_dom"/>
</dbReference>
<feature type="compositionally biased region" description="Basic and acidic residues" evidence="12">
    <location>
        <begin position="358"/>
        <end position="367"/>
    </location>
</feature>
<dbReference type="Gene3D" id="4.10.280.10">
    <property type="entry name" value="Helix-loop-helix DNA-binding domain"/>
    <property type="match status" value="1"/>
</dbReference>
<dbReference type="PANTHER" id="PTHR10985">
    <property type="entry name" value="BASIC HELIX-LOOP-HELIX TRANSCRIPTION FACTOR, HES-RELATED"/>
    <property type="match status" value="1"/>
</dbReference>
<keyword evidence="4" id="KW-0678">Repressor</keyword>
<dbReference type="GO" id="GO:0048511">
    <property type="term" value="P:rhythmic process"/>
    <property type="evidence" value="ECO:0007669"/>
    <property type="project" value="UniProtKB-KW"/>
</dbReference>
<evidence type="ECO:0000256" key="2">
    <source>
        <dbReference type="ARBA" id="ARBA00004496"/>
    </source>
</evidence>
<dbReference type="InterPro" id="IPR050370">
    <property type="entry name" value="HES_HEY"/>
</dbReference>
<comment type="subcellular location">
    <subcellularLocation>
        <location evidence="2">Cytoplasm</location>
    </subcellularLocation>
    <subcellularLocation>
        <location evidence="1">Nucleus</location>
    </subcellularLocation>
</comment>
<evidence type="ECO:0000256" key="10">
    <source>
        <dbReference type="ARBA" id="ARBA00023163"/>
    </source>
</evidence>
<evidence type="ECO:0000256" key="3">
    <source>
        <dbReference type="ARBA" id="ARBA00022473"/>
    </source>
</evidence>
<evidence type="ECO:0000313" key="15">
    <source>
        <dbReference type="EMBL" id="PIO34654.1"/>
    </source>
</evidence>
<keyword evidence="9" id="KW-0238">DNA-binding</keyword>
<evidence type="ECO:0000256" key="7">
    <source>
        <dbReference type="ARBA" id="ARBA00023015"/>
    </source>
</evidence>
<dbReference type="GO" id="GO:0005634">
    <property type="term" value="C:nucleus"/>
    <property type="evidence" value="ECO:0007669"/>
    <property type="project" value="UniProtKB-SubCell"/>
</dbReference>
<sequence length="367" mass="39560">IEKKRRDRINECIAQLKDLLPEHLKLTTLGHLEKAVVLELTLKHLKGLTSLTEQQHQKIISLQNGERSMKSPIQSDLDAFHSGFQTCAKEVLQYLSRFESWTSRDQRCTQLLNHLHTVSSQILPSPQLLTQQVPAGKASSQSLSRGMPKVENQTNCVPVIQRTHNLELSENDTDTDSGYGGEGEKLESKLEGQNNAGAKSQGANGVTVKQEPLDESAPKRFKPDCSGAGSTAAGTEPAVRPDTNLLNSLMGFGSNPFGQQAPFCLPFYFISPSAAAAAAAYMPFLDKGSLEKYLYPAAAAAAAPIPFIYPGLPAQAAGTFPCLSSVLSPEKLASCSTALFPDLPSSPFQAGPAMTDLQDLRPSPKEN</sequence>
<feature type="non-terminal residue" evidence="15">
    <location>
        <position position="1"/>
    </location>
</feature>
<evidence type="ECO:0000256" key="8">
    <source>
        <dbReference type="ARBA" id="ARBA00023108"/>
    </source>
</evidence>
<protein>
    <submittedName>
        <fullName evidence="15">Class E basic helix-loop-helix protein 41</fullName>
    </submittedName>
</protein>
<dbReference type="Pfam" id="PF00010">
    <property type="entry name" value="HLH"/>
    <property type="match status" value="1"/>
</dbReference>
<keyword evidence="6" id="KW-0832">Ubl conjugation</keyword>
<dbReference type="Pfam" id="PF07527">
    <property type="entry name" value="Hairy_orange"/>
    <property type="match status" value="1"/>
</dbReference>
<dbReference type="PROSITE" id="PS50888">
    <property type="entry name" value="BHLH"/>
    <property type="match status" value="1"/>
</dbReference>
<evidence type="ECO:0000256" key="12">
    <source>
        <dbReference type="SAM" id="MobiDB-lite"/>
    </source>
</evidence>
<evidence type="ECO:0000259" key="14">
    <source>
        <dbReference type="PROSITE" id="PS51054"/>
    </source>
</evidence>
<dbReference type="SUPFAM" id="SSF158457">
    <property type="entry name" value="Orange domain-like"/>
    <property type="match status" value="1"/>
</dbReference>
<dbReference type="AlphaFoldDB" id="A0A2G9S3H6"/>
<proteinExistence type="predicted"/>
<gene>
    <name evidence="15" type="ORF">AB205_0078620</name>
</gene>
<evidence type="ECO:0000259" key="13">
    <source>
        <dbReference type="PROSITE" id="PS50888"/>
    </source>
</evidence>
<evidence type="ECO:0000256" key="5">
    <source>
        <dbReference type="ARBA" id="ARBA00022499"/>
    </source>
</evidence>
<evidence type="ECO:0000256" key="1">
    <source>
        <dbReference type="ARBA" id="ARBA00004123"/>
    </source>
</evidence>
<keyword evidence="16" id="KW-1185">Reference proteome</keyword>